<organism evidence="1 2">
    <name type="scientific">Mucilaginibacter auburnensis</name>
    <dbReference type="NCBI Taxonomy" id="1457233"/>
    <lineage>
        <taxon>Bacteria</taxon>
        <taxon>Pseudomonadati</taxon>
        <taxon>Bacteroidota</taxon>
        <taxon>Sphingobacteriia</taxon>
        <taxon>Sphingobacteriales</taxon>
        <taxon>Sphingobacteriaceae</taxon>
        <taxon>Mucilaginibacter</taxon>
    </lineage>
</organism>
<comment type="caution">
    <text evidence="1">The sequence shown here is derived from an EMBL/GenBank/DDBJ whole genome shotgun (WGS) entry which is preliminary data.</text>
</comment>
<gene>
    <name evidence="1" type="ORF">CLV57_0814</name>
</gene>
<protein>
    <submittedName>
        <fullName evidence="1">Uncharacterized protein</fullName>
    </submittedName>
</protein>
<dbReference type="AlphaFoldDB" id="A0A2H9VSP6"/>
<reference evidence="1 2" key="1">
    <citation type="submission" date="2017-11" db="EMBL/GenBank/DDBJ databases">
        <title>Genomic Encyclopedia of Archaeal and Bacterial Type Strains, Phase II (KMG-II): From Individual Species to Whole Genera.</title>
        <authorList>
            <person name="Goeker M."/>
        </authorList>
    </citation>
    <scope>NUCLEOTIDE SEQUENCE [LARGE SCALE GENOMIC DNA]</scope>
    <source>
        <strain evidence="1 2">DSM 28175</strain>
    </source>
</reference>
<dbReference type="EMBL" id="PGFJ01000001">
    <property type="protein sequence ID" value="PJJ83819.1"/>
    <property type="molecule type" value="Genomic_DNA"/>
</dbReference>
<accession>A0A2H9VSP6</accession>
<evidence type="ECO:0000313" key="2">
    <source>
        <dbReference type="Proteomes" id="UP000242687"/>
    </source>
</evidence>
<name>A0A2H9VSP6_9SPHI</name>
<sequence>MKKLFLTLSILACATISIGQLQRAVVGKSSVNAKSCAENKWLKSGFNAATDGLNNHKTWSAESLINIFIPQLESVEKTDLQQVMSLSISVKTESLLRAELNYHYSDKLIKFCRNIKRKILRRPHLHNNRRLIII</sequence>
<dbReference type="Proteomes" id="UP000242687">
    <property type="component" value="Unassembled WGS sequence"/>
</dbReference>
<evidence type="ECO:0000313" key="1">
    <source>
        <dbReference type="EMBL" id="PJJ83819.1"/>
    </source>
</evidence>
<dbReference type="RefSeq" id="WP_100340058.1">
    <property type="nucleotide sequence ID" value="NZ_PGFJ01000001.1"/>
</dbReference>
<keyword evidence="2" id="KW-1185">Reference proteome</keyword>
<proteinExistence type="predicted"/>